<evidence type="ECO:0000313" key="1">
    <source>
        <dbReference type="EMBL" id="GID57563.1"/>
    </source>
</evidence>
<accession>A0ABQ3XGC5</accession>
<dbReference type="RefSeq" id="WP_203800510.1">
    <property type="nucleotide sequence ID" value="NZ_BAAAQE010000034.1"/>
</dbReference>
<proteinExistence type="predicted"/>
<comment type="caution">
    <text evidence="1">The sequence shown here is derived from an EMBL/GenBank/DDBJ whole genome shotgun (WGS) entry which is preliminary data.</text>
</comment>
<name>A0ABQ3XGC5_9ACTN</name>
<keyword evidence="2" id="KW-1185">Reference proteome</keyword>
<reference evidence="1 2" key="1">
    <citation type="submission" date="2021-01" db="EMBL/GenBank/DDBJ databases">
        <title>Whole genome shotgun sequence of Actinoplanes couchii NBRC 106145.</title>
        <authorList>
            <person name="Komaki H."/>
            <person name="Tamura T."/>
        </authorList>
    </citation>
    <scope>NUCLEOTIDE SEQUENCE [LARGE SCALE GENOMIC DNA]</scope>
    <source>
        <strain evidence="1 2">NBRC 106145</strain>
    </source>
</reference>
<dbReference type="Proteomes" id="UP000612282">
    <property type="component" value="Unassembled WGS sequence"/>
</dbReference>
<evidence type="ECO:0000313" key="2">
    <source>
        <dbReference type="Proteomes" id="UP000612282"/>
    </source>
</evidence>
<sequence>MIVQATQEVAPENWRRALGIILDGLRAGAASPLPEPALIREQMHAAMLGLFKRR</sequence>
<protein>
    <recommendedName>
        <fullName evidence="3">TetR family transcriptional regulator</fullName>
    </recommendedName>
</protein>
<organism evidence="1 2">
    <name type="scientific">Actinoplanes couchii</name>
    <dbReference type="NCBI Taxonomy" id="403638"/>
    <lineage>
        <taxon>Bacteria</taxon>
        <taxon>Bacillati</taxon>
        <taxon>Actinomycetota</taxon>
        <taxon>Actinomycetes</taxon>
        <taxon>Micromonosporales</taxon>
        <taxon>Micromonosporaceae</taxon>
        <taxon>Actinoplanes</taxon>
    </lineage>
</organism>
<gene>
    <name evidence="1" type="ORF">Aco03nite_059670</name>
</gene>
<dbReference type="EMBL" id="BOMG01000073">
    <property type="protein sequence ID" value="GID57563.1"/>
    <property type="molecule type" value="Genomic_DNA"/>
</dbReference>
<evidence type="ECO:0008006" key="3">
    <source>
        <dbReference type="Google" id="ProtNLM"/>
    </source>
</evidence>